<accession>A0A192CDD3</accession>
<name>A0A192CDD3_ECO25</name>
<dbReference type="AlphaFoldDB" id="A0A192CDD3"/>
<proteinExistence type="predicted"/>
<evidence type="ECO:0000313" key="2">
    <source>
        <dbReference type="Proteomes" id="UP000183316"/>
    </source>
</evidence>
<gene>
    <name evidence="1" type="ORF">WLH_02654</name>
</gene>
<reference evidence="1 2" key="1">
    <citation type="submission" date="2016-03" db="EMBL/GenBank/DDBJ databases">
        <title>Genome Sequence and Comparative Pathogenic Determinants of Uropathogenic Escherichia coli O25b:H4, a Clinical Isolate from Saudi Arabia.</title>
        <authorList>
            <person name="Alyamani E.A.J."/>
            <person name="Khiyami M.A."/>
            <person name="Booq R.Y."/>
            <person name="Bahwerth F.S."/>
            <person name="Vaisvil B."/>
            <person name="Schmitt D.P."/>
            <person name="Kapatral V."/>
        </authorList>
    </citation>
    <scope>NUCLEOTIDE SEQUENCE [LARGE SCALE GENOMIC DNA]</scope>
    <source>
        <strain evidence="1 2">O25b:H4</strain>
    </source>
</reference>
<organism evidence="1 2">
    <name type="scientific">Escherichia coli O25b:H4</name>
    <dbReference type="NCBI Taxonomy" id="941280"/>
    <lineage>
        <taxon>Bacteria</taxon>
        <taxon>Pseudomonadati</taxon>
        <taxon>Pseudomonadota</taxon>
        <taxon>Gammaproteobacteria</taxon>
        <taxon>Enterobacterales</taxon>
        <taxon>Enterobacteriaceae</taxon>
        <taxon>Escherichia</taxon>
    </lineage>
</organism>
<sequence>MGMPKKVITSEVKIHFPLCIILSILAEWRNYTPR</sequence>
<dbReference type="EMBL" id="CP015085">
    <property type="protein sequence ID" value="ANK03915.1"/>
    <property type="molecule type" value="Genomic_DNA"/>
</dbReference>
<protein>
    <submittedName>
        <fullName evidence="1">Uncharacterized protein</fullName>
    </submittedName>
</protein>
<dbReference type="Proteomes" id="UP000183316">
    <property type="component" value="Chromosome"/>
</dbReference>
<evidence type="ECO:0000313" key="1">
    <source>
        <dbReference type="EMBL" id="ANK03915.1"/>
    </source>
</evidence>